<protein>
    <recommendedName>
        <fullName evidence="3">Aminoglycoside (3'') (9) adenylyltransferase</fullName>
        <ecNumber evidence="2">2.7.7.47</ecNumber>
    </recommendedName>
</protein>
<dbReference type="Pfam" id="PF01909">
    <property type="entry name" value="NTP_transf_2"/>
    <property type="match status" value="1"/>
</dbReference>
<comment type="catalytic activity">
    <reaction evidence="4">
        <text>streptomycin + ATP = 3''-O-adenylylstreptomycin + diphosphate</text>
        <dbReference type="Rhea" id="RHEA:20245"/>
        <dbReference type="ChEBI" id="CHEBI:30616"/>
        <dbReference type="ChEBI" id="CHEBI:33019"/>
        <dbReference type="ChEBI" id="CHEBI:58007"/>
        <dbReference type="ChEBI" id="CHEBI:58605"/>
        <dbReference type="EC" id="2.7.7.47"/>
    </reaction>
</comment>
<evidence type="ECO:0000313" key="8">
    <source>
        <dbReference type="Proteomes" id="UP000291334"/>
    </source>
</evidence>
<evidence type="ECO:0000256" key="1">
    <source>
        <dbReference type="ARBA" id="ARBA00022679"/>
    </source>
</evidence>
<proteinExistence type="predicted"/>
<dbReference type="Proteomes" id="UP000291334">
    <property type="component" value="Unassembled WGS sequence"/>
</dbReference>
<evidence type="ECO:0000256" key="2">
    <source>
        <dbReference type="ARBA" id="ARBA00035126"/>
    </source>
</evidence>
<keyword evidence="8" id="KW-1185">Reference proteome</keyword>
<dbReference type="CDD" id="cd05403">
    <property type="entry name" value="NT_KNTase_like"/>
    <property type="match status" value="1"/>
</dbReference>
<dbReference type="InterPro" id="IPR025184">
    <property type="entry name" value="AadA_C"/>
</dbReference>
<dbReference type="NCBIfam" id="NF012157">
    <property type="entry name" value="ANT_3pp_I"/>
    <property type="match status" value="1"/>
</dbReference>
<gene>
    <name evidence="7" type="primary">aadA</name>
    <name evidence="7" type="ORF">DNK34_10330</name>
</gene>
<dbReference type="RefSeq" id="WP_131174651.1">
    <property type="nucleotide sequence ID" value="NZ_QJUM01000010.1"/>
</dbReference>
<dbReference type="EMBL" id="QJUM01000010">
    <property type="protein sequence ID" value="TBV06722.1"/>
    <property type="molecule type" value="Genomic_DNA"/>
</dbReference>
<evidence type="ECO:0000313" key="7">
    <source>
        <dbReference type="EMBL" id="TBV06722.1"/>
    </source>
</evidence>
<dbReference type="InterPro" id="IPR043519">
    <property type="entry name" value="NT_sf"/>
</dbReference>
<feature type="domain" description="Adenylyltransferase AadA C-terminal" evidence="6">
    <location>
        <begin position="153"/>
        <end position="253"/>
    </location>
</feature>
<dbReference type="InterPro" id="IPR002934">
    <property type="entry name" value="Polymerase_NTP_transf_dom"/>
</dbReference>
<evidence type="ECO:0000256" key="4">
    <source>
        <dbReference type="ARBA" id="ARBA00048566"/>
    </source>
</evidence>
<comment type="caution">
    <text evidence="7">The sequence shown here is derived from an EMBL/GenBank/DDBJ whole genome shotgun (WGS) entry which is preliminary data.</text>
</comment>
<feature type="domain" description="Polymerase nucleotidyl transferase" evidence="5">
    <location>
        <begin position="29"/>
        <end position="66"/>
    </location>
</feature>
<evidence type="ECO:0000259" key="5">
    <source>
        <dbReference type="Pfam" id="PF01909"/>
    </source>
</evidence>
<dbReference type="Pfam" id="PF13427">
    <property type="entry name" value="AadA_C"/>
    <property type="match status" value="1"/>
</dbReference>
<keyword evidence="1" id="KW-0808">Transferase</keyword>
<dbReference type="SUPFAM" id="SSF81301">
    <property type="entry name" value="Nucleotidyltransferase"/>
    <property type="match status" value="1"/>
</dbReference>
<organism evidence="7 8">
    <name type="scientific">Phytopseudomonas dryadis</name>
    <dbReference type="NCBI Taxonomy" id="2487520"/>
    <lineage>
        <taxon>Bacteria</taxon>
        <taxon>Pseudomonadati</taxon>
        <taxon>Pseudomonadota</taxon>
        <taxon>Gammaproteobacteria</taxon>
        <taxon>Pseudomonadales</taxon>
        <taxon>Pseudomonadaceae</taxon>
        <taxon>Phytopseudomonas</taxon>
    </lineage>
</organism>
<dbReference type="EC" id="2.7.7.47" evidence="2"/>
<dbReference type="NCBIfam" id="NF010309">
    <property type="entry name" value="PRK13746.1"/>
    <property type="match status" value="1"/>
</dbReference>
<reference evidence="7 8" key="1">
    <citation type="submission" date="2018-06" db="EMBL/GenBank/DDBJ databases">
        <title>Three novel Pseudomonas species isolated from symptomatic oak.</title>
        <authorList>
            <person name="Bueno-Gonzalez V."/>
            <person name="Brady C."/>
        </authorList>
    </citation>
    <scope>NUCLEOTIDE SEQUENCE [LARGE SCALE GENOMIC DNA]</scope>
    <source>
        <strain evidence="7 8">P26B</strain>
    </source>
</reference>
<evidence type="ECO:0000259" key="6">
    <source>
        <dbReference type="Pfam" id="PF13427"/>
    </source>
</evidence>
<evidence type="ECO:0000256" key="3">
    <source>
        <dbReference type="ARBA" id="ARBA00035252"/>
    </source>
</evidence>
<sequence>MTDPVPAEISAQLSQALRLIECHLASTLLAVHLYGSALEGGLKPYSDIDLLVTVAARPDPAIGQALLVDLLGVSAPPGRSKVLRALEVTVVVRNDVVPWRYPAMRALQFGEWLREDILAGIFEPAVIDADLAILLTQVRQRSIALAGPPAADFFEPVPDGDLRRVLSDTLKLWNSPPDWANDERNVMLTLARIWYSAATGKLVPKDVAADWVIERLPLEHRSVLLEARQAYLGHGEDRLASRAEQVTAFILFVKCEVTGVLGSASMV</sequence>
<accession>A0ABY1Z6Y2</accession>
<name>A0ABY1Z6Y2_9GAMM</name>